<dbReference type="EMBL" id="CP002360">
    <property type="protein sequence ID" value="AEE95717.1"/>
    <property type="molecule type" value="Genomic_DNA"/>
</dbReference>
<dbReference type="GO" id="GO:0005886">
    <property type="term" value="C:plasma membrane"/>
    <property type="evidence" value="ECO:0007669"/>
    <property type="project" value="UniProtKB-SubCell"/>
</dbReference>
<feature type="transmembrane region" description="Helical" evidence="1">
    <location>
        <begin position="228"/>
        <end position="250"/>
    </location>
</feature>
<feature type="transmembrane region" description="Helical" evidence="1">
    <location>
        <begin position="149"/>
        <end position="172"/>
    </location>
</feature>
<dbReference type="PANTHER" id="PTHR37305">
    <property type="entry name" value="INTEGRAL MEMBRANE PROTEIN-RELATED"/>
    <property type="match status" value="1"/>
</dbReference>
<feature type="transmembrane region" description="Helical" evidence="1">
    <location>
        <begin position="105"/>
        <end position="129"/>
    </location>
</feature>
<feature type="transmembrane region" description="Helical" evidence="1">
    <location>
        <begin position="18"/>
        <end position="40"/>
    </location>
</feature>
<dbReference type="PANTHER" id="PTHR37305:SF1">
    <property type="entry name" value="MEMBRANE PROTEIN"/>
    <property type="match status" value="1"/>
</dbReference>
<organism evidence="2 3">
    <name type="scientific">Mahella australiensis (strain DSM 15567 / CIP 107919 / 50-1 BON)</name>
    <dbReference type="NCBI Taxonomy" id="697281"/>
    <lineage>
        <taxon>Bacteria</taxon>
        <taxon>Bacillati</taxon>
        <taxon>Bacillota</taxon>
        <taxon>Clostridia</taxon>
        <taxon>Thermoanaerobacterales</taxon>
        <taxon>Thermoanaerobacterales Family IV. Incertae Sedis</taxon>
        <taxon>Mahella</taxon>
    </lineage>
</organism>
<proteinExistence type="predicted"/>
<accession>F3ZYX2</accession>
<evidence type="ECO:0000313" key="3">
    <source>
        <dbReference type="Proteomes" id="UP000008457"/>
    </source>
</evidence>
<sequence>MIDILKIEIAKIVRSKSFLWMIILLSASISLTLLGEYYFIVTNKNEQPNLVHLIYSLYAVNATTFFPLIIAYFFISVLNDEFKLKTIKILFGSIMDRETIYMAKFIASAVIFVSIFSIMILASTVLLSIVTDINRINIEYYAITYREALWRIIITTIIGEVYFLCIGSYSMLIDAIFENQGVAVIIFFMTVLLCSVIPLPQWLTNYFFLKGQTFFAFLDMFEFDWLEFMKYVALFIVYIAAFSGIGCFIFSKKQI</sequence>
<keyword evidence="1" id="KW-0812">Transmembrane</keyword>
<feature type="transmembrane region" description="Helical" evidence="1">
    <location>
        <begin position="52"/>
        <end position="75"/>
    </location>
</feature>
<keyword evidence="1" id="KW-0472">Membrane</keyword>
<dbReference type="HOGENOM" id="CLU_1089049_0_0_9"/>
<keyword evidence="3" id="KW-1185">Reference proteome</keyword>
<dbReference type="KEGG" id="mas:Mahau_0504"/>
<dbReference type="RefSeq" id="WP_013780150.1">
    <property type="nucleotide sequence ID" value="NC_015520.1"/>
</dbReference>
<dbReference type="OrthoDB" id="2965760at2"/>
<name>F3ZYX2_MAHA5</name>
<protein>
    <submittedName>
        <fullName evidence="2">Uncharacterized protein</fullName>
    </submittedName>
</protein>
<dbReference type="GO" id="GO:0140359">
    <property type="term" value="F:ABC-type transporter activity"/>
    <property type="evidence" value="ECO:0007669"/>
    <property type="project" value="InterPro"/>
</dbReference>
<dbReference type="Pfam" id="PF12730">
    <property type="entry name" value="ABC2_membrane_4"/>
    <property type="match status" value="1"/>
</dbReference>
<reference evidence="2 3" key="2">
    <citation type="journal article" date="2011" name="Stand. Genomic Sci.">
        <title>Complete genome sequence of Mahella australiensis type strain (50-1 BON).</title>
        <authorList>
            <person name="Sikorski J."/>
            <person name="Teshima H."/>
            <person name="Nolan M."/>
            <person name="Lucas S."/>
            <person name="Hammon N."/>
            <person name="Deshpande S."/>
            <person name="Cheng J.F."/>
            <person name="Pitluck S."/>
            <person name="Liolios K."/>
            <person name="Pagani I."/>
            <person name="Ivanova N."/>
            <person name="Huntemann M."/>
            <person name="Mavromatis K."/>
            <person name="Ovchinikova G."/>
            <person name="Pati A."/>
            <person name="Tapia R."/>
            <person name="Han C."/>
            <person name="Goodwin L."/>
            <person name="Chen A."/>
            <person name="Palaniappan K."/>
            <person name="Land M."/>
            <person name="Hauser L."/>
            <person name="Ngatchou-Djao O.D."/>
            <person name="Rohde M."/>
            <person name="Pukall R."/>
            <person name="Spring S."/>
            <person name="Abt B."/>
            <person name="Goker M."/>
            <person name="Detter J.C."/>
            <person name="Woyke T."/>
            <person name="Bristow J."/>
            <person name="Markowitz V."/>
            <person name="Hugenholtz P."/>
            <person name="Eisen J.A."/>
            <person name="Kyrpides N.C."/>
            <person name="Klenk H.P."/>
            <person name="Lapidus A."/>
        </authorList>
    </citation>
    <scope>NUCLEOTIDE SEQUENCE [LARGE SCALE GENOMIC DNA]</scope>
    <source>
        <strain evidence="3">DSM 15567 / CIP 107919 / 50-1 BON</strain>
    </source>
</reference>
<evidence type="ECO:0000256" key="1">
    <source>
        <dbReference type="SAM" id="Phobius"/>
    </source>
</evidence>
<evidence type="ECO:0000313" key="2">
    <source>
        <dbReference type="EMBL" id="AEE95717.1"/>
    </source>
</evidence>
<dbReference type="Proteomes" id="UP000008457">
    <property type="component" value="Chromosome"/>
</dbReference>
<dbReference type="STRING" id="697281.Mahau_0504"/>
<reference evidence="3" key="1">
    <citation type="submission" date="2010-11" db="EMBL/GenBank/DDBJ databases">
        <title>The complete genome of Mahella australiensis DSM 15567.</title>
        <authorList>
            <consortium name="US DOE Joint Genome Institute (JGI-PGF)"/>
            <person name="Lucas S."/>
            <person name="Copeland A."/>
            <person name="Lapidus A."/>
            <person name="Bruce D."/>
            <person name="Goodwin L."/>
            <person name="Pitluck S."/>
            <person name="Kyrpides N."/>
            <person name="Mavromatis K."/>
            <person name="Pagani I."/>
            <person name="Ivanova N."/>
            <person name="Teshima H."/>
            <person name="Brettin T."/>
            <person name="Detter J.C."/>
            <person name="Han C."/>
            <person name="Tapia R."/>
            <person name="Land M."/>
            <person name="Hauser L."/>
            <person name="Markowitz V."/>
            <person name="Cheng J.-F."/>
            <person name="Hugenholtz P."/>
            <person name="Woyke T."/>
            <person name="Wu D."/>
            <person name="Spring S."/>
            <person name="Pukall R."/>
            <person name="Steenblock K."/>
            <person name="Schneider S."/>
            <person name="Klenk H.-P."/>
            <person name="Eisen J.A."/>
        </authorList>
    </citation>
    <scope>NUCLEOTIDE SEQUENCE [LARGE SCALE GENOMIC DNA]</scope>
    <source>
        <strain evidence="3">DSM 15567 / CIP 107919 / 50-1 BON</strain>
    </source>
</reference>
<gene>
    <name evidence="2" type="ordered locus">Mahau_0504</name>
</gene>
<keyword evidence="1" id="KW-1133">Transmembrane helix</keyword>
<feature type="transmembrane region" description="Helical" evidence="1">
    <location>
        <begin position="184"/>
        <end position="208"/>
    </location>
</feature>
<dbReference type="AlphaFoldDB" id="F3ZYX2"/>